<comment type="similarity">
    <text evidence="1 3">Belongs to the UreD family.</text>
</comment>
<dbReference type="HAMAP" id="MF_01384">
    <property type="entry name" value="UreD"/>
    <property type="match status" value="1"/>
</dbReference>
<dbReference type="GO" id="GO:0005737">
    <property type="term" value="C:cytoplasm"/>
    <property type="evidence" value="ECO:0007669"/>
    <property type="project" value="UniProtKB-SubCell"/>
</dbReference>
<evidence type="ECO:0000313" key="5">
    <source>
        <dbReference type="Proteomes" id="UP000637695"/>
    </source>
</evidence>
<dbReference type="PANTHER" id="PTHR33643">
    <property type="entry name" value="UREASE ACCESSORY PROTEIN D"/>
    <property type="match status" value="1"/>
</dbReference>
<keyword evidence="2 3" id="KW-0143">Chaperone</keyword>
<dbReference type="RefSeq" id="WP_188881058.1">
    <property type="nucleotide sequence ID" value="NZ_BMOY01000006.1"/>
</dbReference>
<reference evidence="4" key="2">
    <citation type="submission" date="2020-09" db="EMBL/GenBank/DDBJ databases">
        <authorList>
            <person name="Sun Q."/>
            <person name="Ohkuma M."/>
        </authorList>
    </citation>
    <scope>NUCLEOTIDE SEQUENCE</scope>
    <source>
        <strain evidence="4">JCM 18487</strain>
    </source>
</reference>
<accession>A0A917K446</accession>
<comment type="function">
    <text evidence="3">Required for maturation of urease via the functional incorporation of the urease nickel metallocenter.</text>
</comment>
<sequence>MGETTRVSDRAVTPPGVWPDAWAAAAAHAADRSCAGRLALTFVRSGRRTVAAKVYSEGVLKASPPLYLADDGAATCYLIHLGGGGVAGDMYHTRLELQAGARAVLTPQSATKVFRSQRAPVVQTTHVHLAAESSLDLWAEPVIAYEGARYRQVTEVDMDPRATLLWTDIFTPGWAPDGRPYAYDEIRAKLVVRMAGELVLYDHVRLGPPPEPALASPWPHGIGQLEGYSHYGSMLVIDPYMDETFRDRLWEALAPYAAHVRVGLAALRVPGFALRVLAPSTPAIAAVFQVARALVYEAVFGSPPAPLRKL</sequence>
<evidence type="ECO:0000313" key="4">
    <source>
        <dbReference type="EMBL" id="GGI99406.1"/>
    </source>
</evidence>
<proteinExistence type="inferred from homology"/>
<keyword evidence="3" id="KW-0996">Nickel insertion</keyword>
<dbReference type="Proteomes" id="UP000637695">
    <property type="component" value="Unassembled WGS sequence"/>
</dbReference>
<evidence type="ECO:0000256" key="1">
    <source>
        <dbReference type="ARBA" id="ARBA00007177"/>
    </source>
</evidence>
<dbReference type="AlphaFoldDB" id="A0A917K446"/>
<dbReference type="EMBL" id="BMOY01000006">
    <property type="protein sequence ID" value="GGI99406.1"/>
    <property type="molecule type" value="Genomic_DNA"/>
</dbReference>
<protein>
    <recommendedName>
        <fullName evidence="3">Urease accessory protein UreD</fullName>
    </recommendedName>
</protein>
<reference evidence="4" key="1">
    <citation type="journal article" date="2014" name="Int. J. Syst. Evol. Microbiol.">
        <title>Complete genome sequence of Corynebacterium casei LMG S-19264T (=DSM 44701T), isolated from a smear-ripened cheese.</title>
        <authorList>
            <consortium name="US DOE Joint Genome Institute (JGI-PGF)"/>
            <person name="Walter F."/>
            <person name="Albersmeier A."/>
            <person name="Kalinowski J."/>
            <person name="Ruckert C."/>
        </authorList>
    </citation>
    <scope>NUCLEOTIDE SEQUENCE</scope>
    <source>
        <strain evidence="4">JCM 18487</strain>
    </source>
</reference>
<dbReference type="Pfam" id="PF01774">
    <property type="entry name" value="UreD"/>
    <property type="match status" value="1"/>
</dbReference>
<dbReference type="PANTHER" id="PTHR33643:SF1">
    <property type="entry name" value="UREASE ACCESSORY PROTEIN D"/>
    <property type="match status" value="1"/>
</dbReference>
<gene>
    <name evidence="3 4" type="primary">ureD</name>
    <name evidence="4" type="ORF">GCM10010885_05930</name>
</gene>
<keyword evidence="3" id="KW-0963">Cytoplasm</keyword>
<organism evidence="4 5">
    <name type="scientific">Alicyclobacillus cellulosilyticus</name>
    <dbReference type="NCBI Taxonomy" id="1003997"/>
    <lineage>
        <taxon>Bacteria</taxon>
        <taxon>Bacillati</taxon>
        <taxon>Bacillota</taxon>
        <taxon>Bacilli</taxon>
        <taxon>Bacillales</taxon>
        <taxon>Alicyclobacillaceae</taxon>
        <taxon>Alicyclobacillus</taxon>
    </lineage>
</organism>
<comment type="subunit">
    <text evidence="3">UreD, UreF and UreG form a complex that acts as a GTP-hydrolysis-dependent molecular chaperone, activating the urease apoprotein by helping to assemble the nickel containing metallocenter of UreC. The UreE protein probably delivers the nickel.</text>
</comment>
<comment type="caution">
    <text evidence="4">The sequence shown here is derived from an EMBL/GenBank/DDBJ whole genome shotgun (WGS) entry which is preliminary data.</text>
</comment>
<comment type="subcellular location">
    <subcellularLocation>
        <location evidence="3">Cytoplasm</location>
    </subcellularLocation>
</comment>
<keyword evidence="5" id="KW-1185">Reference proteome</keyword>
<evidence type="ECO:0000256" key="3">
    <source>
        <dbReference type="HAMAP-Rule" id="MF_01384"/>
    </source>
</evidence>
<dbReference type="InterPro" id="IPR002669">
    <property type="entry name" value="UreD"/>
</dbReference>
<dbReference type="GO" id="GO:0016151">
    <property type="term" value="F:nickel cation binding"/>
    <property type="evidence" value="ECO:0007669"/>
    <property type="project" value="UniProtKB-UniRule"/>
</dbReference>
<evidence type="ECO:0000256" key="2">
    <source>
        <dbReference type="ARBA" id="ARBA00023186"/>
    </source>
</evidence>
<name>A0A917K446_9BACL</name>